<protein>
    <submittedName>
        <fullName evidence="5">Small-conductance mechanosensitive channel</fullName>
    </submittedName>
</protein>
<name>A0A7W5JZU3_9GAMM</name>
<comment type="caution">
    <text evidence="5">The sequence shown here is derived from an EMBL/GenBank/DDBJ whole genome shotgun (WGS) entry which is preliminary data.</text>
</comment>
<gene>
    <name evidence="5" type="ORF">BDK63_000191</name>
</gene>
<feature type="region of interest" description="Disordered" evidence="1">
    <location>
        <begin position="554"/>
        <end position="573"/>
    </location>
</feature>
<evidence type="ECO:0000313" key="5">
    <source>
        <dbReference type="EMBL" id="MBB3329355.1"/>
    </source>
</evidence>
<dbReference type="InterPro" id="IPR010920">
    <property type="entry name" value="LSM_dom_sf"/>
</dbReference>
<dbReference type="Pfam" id="PF00924">
    <property type="entry name" value="MS_channel_2nd"/>
    <property type="match status" value="1"/>
</dbReference>
<proteinExistence type="predicted"/>
<reference evidence="5 6" key="1">
    <citation type="submission" date="2020-08" db="EMBL/GenBank/DDBJ databases">
        <title>Genomic Encyclopedia of Archaeal and Bacterial Type Strains, Phase II (KMG-II): from individual species to whole genera.</title>
        <authorList>
            <person name="Goeker M."/>
        </authorList>
    </citation>
    <scope>NUCLEOTIDE SEQUENCE [LARGE SCALE GENOMIC DNA]</scope>
    <source>
        <strain evidence="5 6">5AG</strain>
    </source>
</reference>
<feature type="transmembrane region" description="Helical" evidence="2">
    <location>
        <begin position="361"/>
        <end position="384"/>
    </location>
</feature>
<evidence type="ECO:0000256" key="2">
    <source>
        <dbReference type="SAM" id="Phobius"/>
    </source>
</evidence>
<keyword evidence="2" id="KW-1133">Transmembrane helix</keyword>
<feature type="transmembrane region" description="Helical" evidence="2">
    <location>
        <begin position="276"/>
        <end position="298"/>
    </location>
</feature>
<accession>A0A7W5JZU3</accession>
<dbReference type="PANTHER" id="PTHR30566:SF25">
    <property type="entry name" value="INNER MEMBRANE PROTEIN"/>
    <property type="match status" value="1"/>
</dbReference>
<keyword evidence="2" id="KW-0812">Transmembrane</keyword>
<dbReference type="GO" id="GO:0008381">
    <property type="term" value="F:mechanosensitive monoatomic ion channel activity"/>
    <property type="evidence" value="ECO:0007669"/>
    <property type="project" value="UniProtKB-ARBA"/>
</dbReference>
<feature type="signal peptide" evidence="3">
    <location>
        <begin position="1"/>
        <end position="21"/>
    </location>
</feature>
<dbReference type="SUPFAM" id="SSF50182">
    <property type="entry name" value="Sm-like ribonucleoproteins"/>
    <property type="match status" value="1"/>
</dbReference>
<dbReference type="PANTHER" id="PTHR30566">
    <property type="entry name" value="YNAI-RELATED MECHANOSENSITIVE ION CHANNEL"/>
    <property type="match status" value="1"/>
</dbReference>
<keyword evidence="2" id="KW-0472">Membrane</keyword>
<feature type="chain" id="PRO_5031461421" evidence="3">
    <location>
        <begin position="22"/>
        <end position="573"/>
    </location>
</feature>
<feature type="compositionally biased region" description="Basic and acidic residues" evidence="1">
    <location>
        <begin position="563"/>
        <end position="573"/>
    </location>
</feature>
<feature type="transmembrane region" description="Helical" evidence="2">
    <location>
        <begin position="204"/>
        <end position="231"/>
    </location>
</feature>
<feature type="transmembrane region" description="Helical" evidence="2">
    <location>
        <begin position="243"/>
        <end position="264"/>
    </location>
</feature>
<feature type="transmembrane region" description="Helical" evidence="2">
    <location>
        <begin position="329"/>
        <end position="349"/>
    </location>
</feature>
<organism evidence="5 6">
    <name type="scientific">Halomonas campaniensis</name>
    <dbReference type="NCBI Taxonomy" id="213554"/>
    <lineage>
        <taxon>Bacteria</taxon>
        <taxon>Pseudomonadati</taxon>
        <taxon>Pseudomonadota</taxon>
        <taxon>Gammaproteobacteria</taxon>
        <taxon>Oceanospirillales</taxon>
        <taxon>Halomonadaceae</taxon>
        <taxon>Halomonas</taxon>
    </lineage>
</organism>
<dbReference type="AlphaFoldDB" id="A0A7W5JZU3"/>
<evidence type="ECO:0000256" key="3">
    <source>
        <dbReference type="SAM" id="SignalP"/>
    </source>
</evidence>
<dbReference type="Gene3D" id="1.10.287.1260">
    <property type="match status" value="1"/>
</dbReference>
<dbReference type="EMBL" id="JACHZF010000001">
    <property type="protein sequence ID" value="MBB3329355.1"/>
    <property type="molecule type" value="Genomic_DNA"/>
</dbReference>
<dbReference type="GO" id="GO:0016020">
    <property type="term" value="C:membrane"/>
    <property type="evidence" value="ECO:0007669"/>
    <property type="project" value="InterPro"/>
</dbReference>
<keyword evidence="6" id="KW-1185">Reference proteome</keyword>
<dbReference type="Proteomes" id="UP000553442">
    <property type="component" value="Unassembled WGS sequence"/>
</dbReference>
<sequence>MKTLAAWILLALALASPLSLAQIEEDDGRFWFTTDELNAGLGQAPDEVRRVTPREAVRSFMALTEEGEFAKAAHLLNLSDLTPEEQAERGGELARQLSEVLRRGEWLNVSNLPARRDALVEDATGQHPRAGQPRRNLPLVSLDARGETYDIRLGRYRVGEDEAVWLITPESISAVGLLYEEYGPSWLEQHIPDRFNTTYGMLKLWEWVAIPLFLVVIGLLGWGVFVMVGVVSRWLPGGMPRSFTANVRVPLAFIAMSLMAQILLDYVVSFSGAATASFRVLLIVILAWGLGLVALRLVDTFLLRMTRRLVGEIDDSKHRDERKLLTSLYALRRGIILVTVIAVTVYILAQIELFGTLGLSLLASASVLTVLVGIAGQAVLGNILSSFQVSLAKPVRIGDLVVFEDEWCYVEGIFYTFIRLRTWDERRVIVPVRYFVSQPFQNLSAKEAKQYRRLVLHLHLSADIGCLRERFQAFAREDEGVIEHDQLACFVTGQTETSLEVSFYLMGSEPICAWEAEARIREKLVAYIRDHHPEWWPREVVVLSHHDVARGARPAARTVTRPARVEDITDREP</sequence>
<dbReference type="InterPro" id="IPR006685">
    <property type="entry name" value="MscS_channel_2nd"/>
</dbReference>
<keyword evidence="3" id="KW-0732">Signal</keyword>
<feature type="domain" description="Mechanosensitive ion channel MscS" evidence="4">
    <location>
        <begin position="379"/>
        <end position="444"/>
    </location>
</feature>
<evidence type="ECO:0000313" key="6">
    <source>
        <dbReference type="Proteomes" id="UP000553442"/>
    </source>
</evidence>
<evidence type="ECO:0000259" key="4">
    <source>
        <dbReference type="Pfam" id="PF00924"/>
    </source>
</evidence>
<dbReference type="RefSeq" id="WP_183329439.1">
    <property type="nucleotide sequence ID" value="NZ_JACHZF010000001.1"/>
</dbReference>
<evidence type="ECO:0000256" key="1">
    <source>
        <dbReference type="SAM" id="MobiDB-lite"/>
    </source>
</evidence>